<keyword evidence="3 6" id="KW-0812">Transmembrane</keyword>
<comment type="similarity">
    <text evidence="2">Belongs to the TMEM19 family.</text>
</comment>
<feature type="transmembrane region" description="Helical" evidence="6">
    <location>
        <begin position="240"/>
        <end position="259"/>
    </location>
</feature>
<evidence type="ECO:0008006" key="9">
    <source>
        <dbReference type="Google" id="ProtNLM"/>
    </source>
</evidence>
<feature type="transmembrane region" description="Helical" evidence="6">
    <location>
        <begin position="111"/>
        <end position="131"/>
    </location>
</feature>
<organism evidence="7 8">
    <name type="scientific">Gracilariopsis chorda</name>
    <dbReference type="NCBI Taxonomy" id="448386"/>
    <lineage>
        <taxon>Eukaryota</taxon>
        <taxon>Rhodophyta</taxon>
        <taxon>Florideophyceae</taxon>
        <taxon>Rhodymeniophycidae</taxon>
        <taxon>Gracilariales</taxon>
        <taxon>Gracilariaceae</taxon>
        <taxon>Gracilariopsis</taxon>
    </lineage>
</organism>
<evidence type="ECO:0000256" key="3">
    <source>
        <dbReference type="ARBA" id="ARBA00022692"/>
    </source>
</evidence>
<comment type="subcellular location">
    <subcellularLocation>
        <location evidence="1">Membrane</location>
        <topology evidence="1">Multi-pass membrane protein</topology>
    </subcellularLocation>
</comment>
<accession>A0A2V3ITX1</accession>
<evidence type="ECO:0000256" key="6">
    <source>
        <dbReference type="SAM" id="Phobius"/>
    </source>
</evidence>
<keyword evidence="8" id="KW-1185">Reference proteome</keyword>
<feature type="transmembrane region" description="Helical" evidence="6">
    <location>
        <begin position="266"/>
        <end position="284"/>
    </location>
</feature>
<evidence type="ECO:0000256" key="1">
    <source>
        <dbReference type="ARBA" id="ARBA00004141"/>
    </source>
</evidence>
<dbReference type="GO" id="GO:0016020">
    <property type="term" value="C:membrane"/>
    <property type="evidence" value="ECO:0007669"/>
    <property type="project" value="UniProtKB-SubCell"/>
</dbReference>
<dbReference type="PANTHER" id="PTHR13353">
    <property type="entry name" value="TRANSMEMBRANE PROTEIN 19"/>
    <property type="match status" value="1"/>
</dbReference>
<evidence type="ECO:0000256" key="4">
    <source>
        <dbReference type="ARBA" id="ARBA00022989"/>
    </source>
</evidence>
<name>A0A2V3ITX1_9FLOR</name>
<dbReference type="AlphaFoldDB" id="A0A2V3ITX1"/>
<gene>
    <name evidence="7" type="ORF">BWQ96_05078</name>
</gene>
<feature type="transmembrane region" description="Helical" evidence="6">
    <location>
        <begin position="152"/>
        <end position="174"/>
    </location>
</feature>
<feature type="transmembrane region" description="Helical" evidence="6">
    <location>
        <begin position="56"/>
        <end position="82"/>
    </location>
</feature>
<proteinExistence type="inferred from homology"/>
<dbReference type="STRING" id="448386.A0A2V3ITX1"/>
<evidence type="ECO:0000256" key="5">
    <source>
        <dbReference type="ARBA" id="ARBA00023136"/>
    </source>
</evidence>
<feature type="transmembrane region" description="Helical" evidence="6">
    <location>
        <begin position="296"/>
        <end position="316"/>
    </location>
</feature>
<keyword evidence="4 6" id="KW-1133">Transmembrane helix</keyword>
<dbReference type="Pfam" id="PF01940">
    <property type="entry name" value="DUF92"/>
    <property type="match status" value="1"/>
</dbReference>
<evidence type="ECO:0000313" key="7">
    <source>
        <dbReference type="EMBL" id="PXF45177.1"/>
    </source>
</evidence>
<dbReference type="InterPro" id="IPR002794">
    <property type="entry name" value="DUF92_TMEM19"/>
</dbReference>
<protein>
    <recommendedName>
        <fullName evidence="9">Protein VTE6, chloroplastic</fullName>
    </recommendedName>
</protein>
<evidence type="ECO:0000256" key="2">
    <source>
        <dbReference type="ARBA" id="ARBA00009012"/>
    </source>
</evidence>
<dbReference type="Proteomes" id="UP000247409">
    <property type="component" value="Unassembled WGS sequence"/>
</dbReference>
<sequence>MSTTTAFCLSSSGPLRNQTSRKLRVCTPSTLKRPRVSRISLDGDPRTSRRRWTSSVAPVVTVFASSPFAQAVALNSVLFVAARTIHQKALTDAGLRHAFALGVILWSSLSWPGYTLCFSFLIFGSLVTRIGQEKKEALGIAEKRHGARGPENLWGAAGVSALCAVGAAVTRLLLHVAATPSIQILNSTLLVGYTASLATKFADTTSSEIGKAYGTATYLVTSLKQVPRGTEGAVSLEGTAAGIFAACVTALYAAAVGLIRGPVDAIICVFAAFVATTAESYIGASIQDRLGWSNEFVNFLNTLIGAVIAMVLYLVFRTN</sequence>
<dbReference type="PANTHER" id="PTHR13353:SF5">
    <property type="entry name" value="TRANSMEMBRANE PROTEIN 19"/>
    <property type="match status" value="1"/>
</dbReference>
<dbReference type="OrthoDB" id="30881at2759"/>
<reference evidence="7 8" key="1">
    <citation type="journal article" date="2018" name="Mol. Biol. Evol.">
        <title>Analysis of the draft genome of the red seaweed Gracilariopsis chorda provides insights into genome size evolution in Rhodophyta.</title>
        <authorList>
            <person name="Lee J."/>
            <person name="Yang E.C."/>
            <person name="Graf L."/>
            <person name="Yang J.H."/>
            <person name="Qiu H."/>
            <person name="Zel Zion U."/>
            <person name="Chan C.X."/>
            <person name="Stephens T.G."/>
            <person name="Weber A.P.M."/>
            <person name="Boo G.H."/>
            <person name="Boo S.M."/>
            <person name="Kim K.M."/>
            <person name="Shin Y."/>
            <person name="Jung M."/>
            <person name="Lee S.J."/>
            <person name="Yim H.S."/>
            <person name="Lee J.H."/>
            <person name="Bhattacharya D."/>
            <person name="Yoon H.S."/>
        </authorList>
    </citation>
    <scope>NUCLEOTIDE SEQUENCE [LARGE SCALE GENOMIC DNA]</scope>
    <source>
        <strain evidence="7 8">SKKU-2015</strain>
        <tissue evidence="7">Whole body</tissue>
    </source>
</reference>
<dbReference type="EMBL" id="NBIV01000068">
    <property type="protein sequence ID" value="PXF45177.1"/>
    <property type="molecule type" value="Genomic_DNA"/>
</dbReference>
<comment type="caution">
    <text evidence="7">The sequence shown here is derived from an EMBL/GenBank/DDBJ whole genome shotgun (WGS) entry which is preliminary data.</text>
</comment>
<keyword evidence="5 6" id="KW-0472">Membrane</keyword>
<evidence type="ECO:0000313" key="8">
    <source>
        <dbReference type="Proteomes" id="UP000247409"/>
    </source>
</evidence>